<dbReference type="SUPFAM" id="SSF53448">
    <property type="entry name" value="Nucleotide-diphospho-sugar transferases"/>
    <property type="match status" value="1"/>
</dbReference>
<feature type="domain" description="Glycosyltransferase 2-like" evidence="1">
    <location>
        <begin position="253"/>
        <end position="378"/>
    </location>
</feature>
<dbReference type="Proteomes" id="UP000008811">
    <property type="component" value="Chromosome"/>
</dbReference>
<name>B3QQK3_CHLP8</name>
<evidence type="ECO:0000313" key="2">
    <source>
        <dbReference type="EMBL" id="ACF12206.1"/>
    </source>
</evidence>
<dbReference type="GO" id="GO:0016758">
    <property type="term" value="F:hexosyltransferase activity"/>
    <property type="evidence" value="ECO:0007669"/>
    <property type="project" value="UniProtKB-ARBA"/>
</dbReference>
<dbReference type="EMBL" id="CP001099">
    <property type="protein sequence ID" value="ACF12206.1"/>
    <property type="molecule type" value="Genomic_DNA"/>
</dbReference>
<dbReference type="CDD" id="cd00761">
    <property type="entry name" value="Glyco_tranf_GTA_type"/>
    <property type="match status" value="1"/>
</dbReference>
<dbReference type="PANTHER" id="PTHR22916">
    <property type="entry name" value="GLYCOSYLTRANSFERASE"/>
    <property type="match status" value="1"/>
</dbReference>
<dbReference type="RefSeq" id="WP_012503039.1">
    <property type="nucleotide sequence ID" value="NC_011027.1"/>
</dbReference>
<dbReference type="AlphaFoldDB" id="B3QQK3"/>
<organism evidence="2 3">
    <name type="scientific">Chlorobaculum parvum (strain DSM 263 / NCIMB 8327)</name>
    <name type="common">Chlorobium vibrioforme subsp. thiosulfatophilum</name>
    <dbReference type="NCBI Taxonomy" id="517417"/>
    <lineage>
        <taxon>Bacteria</taxon>
        <taxon>Pseudomonadati</taxon>
        <taxon>Chlorobiota</taxon>
        <taxon>Chlorobiia</taxon>
        <taxon>Chlorobiales</taxon>
        <taxon>Chlorobiaceae</taxon>
        <taxon>Chlorobaculum</taxon>
    </lineage>
</organism>
<dbReference type="Gene3D" id="1.25.40.10">
    <property type="entry name" value="Tetratricopeptide repeat domain"/>
    <property type="match status" value="1"/>
</dbReference>
<proteinExistence type="predicted"/>
<dbReference type="STRING" id="517417.Cpar_1814"/>
<evidence type="ECO:0000259" key="1">
    <source>
        <dbReference type="Pfam" id="PF00535"/>
    </source>
</evidence>
<dbReference type="Pfam" id="PF00535">
    <property type="entry name" value="Glycos_transf_2"/>
    <property type="match status" value="1"/>
</dbReference>
<gene>
    <name evidence="2" type="ordered locus">Cpar_1814</name>
</gene>
<dbReference type="InterPro" id="IPR011990">
    <property type="entry name" value="TPR-like_helical_dom_sf"/>
</dbReference>
<dbReference type="KEGG" id="cpc:Cpar_1814"/>
<dbReference type="PANTHER" id="PTHR22916:SF3">
    <property type="entry name" value="UDP-GLCNAC:BETAGAL BETA-1,3-N-ACETYLGLUCOSAMINYLTRANSFERASE-LIKE PROTEIN 1"/>
    <property type="match status" value="1"/>
</dbReference>
<evidence type="ECO:0000313" key="3">
    <source>
        <dbReference type="Proteomes" id="UP000008811"/>
    </source>
</evidence>
<dbReference type="InterPro" id="IPR029044">
    <property type="entry name" value="Nucleotide-diphossugar_trans"/>
</dbReference>
<keyword evidence="2" id="KW-0808">Transferase</keyword>
<keyword evidence="3" id="KW-1185">Reference proteome</keyword>
<dbReference type="HOGENOM" id="CLU_577285_0_0_10"/>
<dbReference type="SUPFAM" id="SSF48452">
    <property type="entry name" value="TPR-like"/>
    <property type="match status" value="1"/>
</dbReference>
<dbReference type="InterPro" id="IPR001173">
    <property type="entry name" value="Glyco_trans_2-like"/>
</dbReference>
<dbReference type="Gene3D" id="3.90.550.10">
    <property type="entry name" value="Spore Coat Polysaccharide Biosynthesis Protein SpsA, Chain A"/>
    <property type="match status" value="1"/>
</dbReference>
<dbReference type="CAZy" id="GT2">
    <property type="family name" value="Glycosyltransferase Family 2"/>
</dbReference>
<accession>B3QQK3</accession>
<protein>
    <submittedName>
        <fullName evidence="2">Glycosyl transferase family 2</fullName>
    </submittedName>
</protein>
<dbReference type="eggNOG" id="COG0463">
    <property type="taxonomic scope" value="Bacteria"/>
</dbReference>
<reference evidence="2" key="1">
    <citation type="submission" date="2008-06" db="EMBL/GenBank/DDBJ databases">
        <title>Complete sequence of Chlorobaculum parvum NCIB 8327.</title>
        <authorList>
            <consortium name="US DOE Joint Genome Institute"/>
            <person name="Lucas S."/>
            <person name="Copeland A."/>
            <person name="Lapidus A."/>
            <person name="Glavina del Rio T."/>
            <person name="Dalin E."/>
            <person name="Tice H."/>
            <person name="Bruce D."/>
            <person name="Goodwin L."/>
            <person name="Pitluck S."/>
            <person name="Schmutz J."/>
            <person name="Larimer F."/>
            <person name="Land M."/>
            <person name="Hauser L."/>
            <person name="Kyrpides N."/>
            <person name="Mikhailova N."/>
            <person name="Zhao F."/>
            <person name="Li T."/>
            <person name="Liu Z."/>
            <person name="Overmann J."/>
            <person name="Bryant D.A."/>
            <person name="Richardson P."/>
        </authorList>
    </citation>
    <scope>NUCLEOTIDE SEQUENCE [LARGE SCALE GENOMIC DNA]</scope>
    <source>
        <strain evidence="2">NCIB 8327</strain>
    </source>
</reference>
<sequence>MNRLSGIIRQQAKHAERKVSRVKWQLRYALVKKALKKRPEHPALLNKLAKILVKLKDEQELLRATERYAMNGFRHDDPQTAQALFRLAHSRAASFWDNGSYEEAVALINSVMEWNTPNSSMLHQSLYWQLCIAKTENKKNVIEKRVLDRYVEIEKQHLPHDFVKAHMATEAMMRLGLADQAKKTLLKHEDKPMALLALSNTSIDNDELWLEYVNRFFSSRKLEPLSLFEGVKPRFLRLEGAPATSYSGGPKISVIMTAFNVENYIETAIRSVLAQSWSNFELIVVDDCSTDATRRIVKQLMEHDSRIKLIENQTNCGTYINRNKAYDLATGEYVTCHDSDDWAHPKKLEYQVTALLKNPDAVSSSSHWVRMYENGQFIFYTLGTFAQYNANSLMFKIDRVKPVLGYWDSVRISADSEFIRRLHAVFGKEREIILDDVLMFGLKRPESLTTASGSGHRPNGISPLRKRYYDSYTNWHQTIDKNSAYMAFPLKSRPFEAPEEILAKG</sequence>